<feature type="region of interest" description="Disordered" evidence="1">
    <location>
        <begin position="1"/>
        <end position="22"/>
    </location>
</feature>
<dbReference type="OrthoDB" id="3033445at2759"/>
<dbReference type="HOGENOM" id="CLU_2147475_0_0_1"/>
<evidence type="ECO:0000256" key="1">
    <source>
        <dbReference type="SAM" id="MobiDB-lite"/>
    </source>
</evidence>
<keyword evidence="3" id="KW-1185">Reference proteome</keyword>
<feature type="compositionally biased region" description="Basic and acidic residues" evidence="1">
    <location>
        <begin position="1"/>
        <end position="11"/>
    </location>
</feature>
<sequence length="112" mass="12236">MSKAKATKDSDDILNTNADSTAGNVPATSTLFRYIASVGVGDPPTTYNLIVDTQVRFFQYMGWGCYGMCQDPYLIQTGDTVIHQKSTQKALPLKPVRDELSACFQGLRVLPA</sequence>
<accession>A0A0C9UYT0</accession>
<protein>
    <submittedName>
        <fullName evidence="2">Unplaced genomic scaffold SPHSTscaffold_72, whole genome shotgun sequence</fullName>
    </submittedName>
</protein>
<dbReference type="EMBL" id="KN837147">
    <property type="protein sequence ID" value="KIJ40039.1"/>
    <property type="molecule type" value="Genomic_DNA"/>
</dbReference>
<evidence type="ECO:0000313" key="2">
    <source>
        <dbReference type="EMBL" id="KIJ40039.1"/>
    </source>
</evidence>
<gene>
    <name evidence="2" type="ORF">M422DRAFT_257107</name>
</gene>
<name>A0A0C9UYT0_SPHS4</name>
<dbReference type="AlphaFoldDB" id="A0A0C9UYT0"/>
<proteinExistence type="predicted"/>
<dbReference type="Proteomes" id="UP000054279">
    <property type="component" value="Unassembled WGS sequence"/>
</dbReference>
<feature type="compositionally biased region" description="Polar residues" evidence="1">
    <location>
        <begin position="13"/>
        <end position="22"/>
    </location>
</feature>
<reference evidence="2 3" key="1">
    <citation type="submission" date="2014-06" db="EMBL/GenBank/DDBJ databases">
        <title>Evolutionary Origins and Diversification of the Mycorrhizal Mutualists.</title>
        <authorList>
            <consortium name="DOE Joint Genome Institute"/>
            <consortium name="Mycorrhizal Genomics Consortium"/>
            <person name="Kohler A."/>
            <person name="Kuo A."/>
            <person name="Nagy L.G."/>
            <person name="Floudas D."/>
            <person name="Copeland A."/>
            <person name="Barry K.W."/>
            <person name="Cichocki N."/>
            <person name="Veneault-Fourrey C."/>
            <person name="LaButti K."/>
            <person name="Lindquist E.A."/>
            <person name="Lipzen A."/>
            <person name="Lundell T."/>
            <person name="Morin E."/>
            <person name="Murat C."/>
            <person name="Riley R."/>
            <person name="Ohm R."/>
            <person name="Sun H."/>
            <person name="Tunlid A."/>
            <person name="Henrissat B."/>
            <person name="Grigoriev I.V."/>
            <person name="Hibbett D.S."/>
            <person name="Martin F."/>
        </authorList>
    </citation>
    <scope>NUCLEOTIDE SEQUENCE [LARGE SCALE GENOMIC DNA]</scope>
    <source>
        <strain evidence="2 3">SS14</strain>
    </source>
</reference>
<evidence type="ECO:0000313" key="3">
    <source>
        <dbReference type="Proteomes" id="UP000054279"/>
    </source>
</evidence>
<organism evidence="2 3">
    <name type="scientific">Sphaerobolus stellatus (strain SS14)</name>
    <dbReference type="NCBI Taxonomy" id="990650"/>
    <lineage>
        <taxon>Eukaryota</taxon>
        <taxon>Fungi</taxon>
        <taxon>Dikarya</taxon>
        <taxon>Basidiomycota</taxon>
        <taxon>Agaricomycotina</taxon>
        <taxon>Agaricomycetes</taxon>
        <taxon>Phallomycetidae</taxon>
        <taxon>Geastrales</taxon>
        <taxon>Sphaerobolaceae</taxon>
        <taxon>Sphaerobolus</taxon>
    </lineage>
</organism>